<gene>
    <name evidence="1" type="ORF">EHQ76_07015</name>
</gene>
<dbReference type="AlphaFoldDB" id="A0A5F2BKB0"/>
<proteinExistence type="predicted"/>
<name>A0A5F2BKB0_9LEPT</name>
<evidence type="ECO:0000313" key="1">
    <source>
        <dbReference type="EMBL" id="TGM06009.1"/>
    </source>
</evidence>
<evidence type="ECO:0000313" key="2">
    <source>
        <dbReference type="Proteomes" id="UP000298429"/>
    </source>
</evidence>
<dbReference type="Proteomes" id="UP000298429">
    <property type="component" value="Unassembled WGS sequence"/>
</dbReference>
<reference evidence="1 2" key="1">
    <citation type="journal article" date="2019" name="PLoS Negl. Trop. Dis.">
        <title>Revisiting the worldwide diversity of Leptospira species in the environment.</title>
        <authorList>
            <person name="Vincent A.T."/>
            <person name="Schiettekatte O."/>
            <person name="Bourhy P."/>
            <person name="Veyrier F.J."/>
            <person name="Picardeau M."/>
        </authorList>
    </citation>
    <scope>NUCLEOTIDE SEQUENCE [LARGE SCALE GENOMIC DNA]</scope>
    <source>
        <strain evidence="1 2">201702444</strain>
    </source>
</reference>
<dbReference type="OrthoDB" id="346253at2"/>
<comment type="caution">
    <text evidence="1">The sequence shown here is derived from an EMBL/GenBank/DDBJ whole genome shotgun (WGS) entry which is preliminary data.</text>
</comment>
<dbReference type="RefSeq" id="WP_135670348.1">
    <property type="nucleotide sequence ID" value="NZ_RQGN01000036.1"/>
</dbReference>
<sequence length="132" mass="15895">MKTIFERFTWVENYFGHTTEQVANNIGCKRTRYYSYKTGEEMPDHRWDKFEKKYKIRREWILTGKGPKEIDSKNPDELLMQLSERAKPLTKLNAFGVNDLFSEIPDDLSEEEIQLFRDLCEFYVQKVKKSRL</sequence>
<protein>
    <submittedName>
        <fullName evidence="1">Uncharacterized protein</fullName>
    </submittedName>
</protein>
<accession>A0A5F2BKB0</accession>
<dbReference type="EMBL" id="RQGN01000036">
    <property type="protein sequence ID" value="TGM06009.1"/>
    <property type="molecule type" value="Genomic_DNA"/>
</dbReference>
<organism evidence="1 2">
    <name type="scientific">Leptospira barantonii</name>
    <dbReference type="NCBI Taxonomy" id="2023184"/>
    <lineage>
        <taxon>Bacteria</taxon>
        <taxon>Pseudomonadati</taxon>
        <taxon>Spirochaetota</taxon>
        <taxon>Spirochaetia</taxon>
        <taxon>Leptospirales</taxon>
        <taxon>Leptospiraceae</taxon>
        <taxon>Leptospira</taxon>
    </lineage>
</organism>